<keyword evidence="3" id="KW-0418">Kinase</keyword>
<feature type="compositionally biased region" description="Basic and acidic residues" evidence="5">
    <location>
        <begin position="577"/>
        <end position="594"/>
    </location>
</feature>
<feature type="region of interest" description="Disordered" evidence="5">
    <location>
        <begin position="126"/>
        <end position="147"/>
    </location>
</feature>
<evidence type="ECO:0000256" key="4">
    <source>
        <dbReference type="ARBA" id="ARBA00022840"/>
    </source>
</evidence>
<feature type="compositionally biased region" description="Low complexity" evidence="5">
    <location>
        <begin position="500"/>
        <end position="513"/>
    </location>
</feature>
<keyword evidence="1" id="KW-0808">Transferase</keyword>
<evidence type="ECO:0000256" key="5">
    <source>
        <dbReference type="SAM" id="MobiDB-lite"/>
    </source>
</evidence>
<dbReference type="PANTHER" id="PTHR44329:SF288">
    <property type="entry name" value="MITOGEN-ACTIVATED PROTEIN KINASE KINASE KINASE 20"/>
    <property type="match status" value="1"/>
</dbReference>
<dbReference type="InParanoid" id="D7FPQ4"/>
<dbReference type="InterPro" id="IPR051681">
    <property type="entry name" value="Ser/Thr_Kinases-Pseudokinases"/>
</dbReference>
<keyword evidence="4" id="KW-0067">ATP-binding</keyword>
<proteinExistence type="predicted"/>
<dbReference type="GO" id="GO:0005524">
    <property type="term" value="F:ATP binding"/>
    <property type="evidence" value="ECO:0007669"/>
    <property type="project" value="UniProtKB-KW"/>
</dbReference>
<dbReference type="Gene3D" id="1.10.510.10">
    <property type="entry name" value="Transferase(Phosphotransferase) domain 1"/>
    <property type="match status" value="1"/>
</dbReference>
<evidence type="ECO:0000313" key="7">
    <source>
        <dbReference type="EMBL" id="CBJ30511.1"/>
    </source>
</evidence>
<dbReference type="InterPro" id="IPR001245">
    <property type="entry name" value="Ser-Thr/Tyr_kinase_cat_dom"/>
</dbReference>
<dbReference type="EMBL" id="FN649760">
    <property type="protein sequence ID" value="CBJ30511.1"/>
    <property type="molecule type" value="Genomic_DNA"/>
</dbReference>
<feature type="compositionally biased region" description="Basic residues" evidence="5">
    <location>
        <begin position="737"/>
        <end position="749"/>
    </location>
</feature>
<feature type="compositionally biased region" description="Polar residues" evidence="5">
    <location>
        <begin position="676"/>
        <end position="685"/>
    </location>
</feature>
<sequence length="1436" mass="155126">MQALPNAPQHVLSGYEGIVEGSSISRSPSATHGGRRQDDRTATIEDRDGDPGQHLAPRLSETPPPYREALARNGSCEDHSQTPRTAPGLIPKISELTKSMPSSQQTSMPMLVSPEGSECFESVRDDDTLSQRPNWINQPYSEHKPSVLDAEKAKVDAFHRSEQAGWDDDRSARRRWMDAPMPMDAQQSARSSWTNETDSVAAQSAQLGWMETRSVDAPSTRPGWINEEGSVGAPSTRLGWNDDTGSINAQSEQPGWSNDMASVTDDPGFRRLGLVHDTASVGAQSVRPGWINETSSRMDDTESVGFHARQSSWLAKPDSVVHESELARPDRIQGEARSQSPGWVNGKKAFPTSGGRLSGWDSPKNTQEDRVDGHEMTMGGQSSSEGAARPQSELAESPPTIAKRVTGGAARDMSGKAHHGDGGSDMSDEGGLLGLIMETNREEAIRRRTARLRSTERARRVFSSSPPERTSKEMGDSPRQQAPRQPTAEVPAAKITILRSNTSPPSESVSTPTQRAVRAKRSLTPTARSNFGEGVATSSPPARRDMPSLNGNDRAREYGGRGRRDGTNKISSIRRNASSDRADAIEVGAKEARRFSSGVSRVSFEGLPHSDSPRKIGKKASSPARDPTTRPPIPAPVVQRGSGVAVLPRTDGGVSSEREMISGSTPRGKPPLPSETPDSAGSENSALGGKPVDPEFRGSKGPQSSPRKKPPTMPERTLNMPPLQVVISVSSPAHKPRDTRKRGGSKSRKPKESADGSSRKSNNDEARPRRSSETSSTSSSDSANHGNGNTRRRDRLRSSEVAAEAVDLVRGRTSLDQPPAQPTPGRRASSTSAPSAPKREIKMWNSKDPAGAAAAASSASAAADADGAAEPEALAPALQLAVGHAQGVVLPLSKQILPTGRRVRGQQPFKLGTPRERKTTRNPSRTRMRIRSDLPPLEEEVGIPTSPVATSINVRWPGDFSGSAHADKNHTAMGSDKDLADRLLAEKLGKALHHGAPITSPGTLPNSTANSLPLEVAAASATKTQRDAEHRKPSARAPDKDEAAKSWLNRRAQRHSGNLSRDDSFRRRGSQRLSRSSSWDDLSCSSFGQRAMFSPGRFNPTAGALSWVGSVDDSWCDSSVRSAMTAGTRNSSTTSLSARGLSDRKLVTPQLSKGEKQTVERLKIKRSDVHFGYRPLEGSDRVYKIELNGEMRAAKVFDTLGMSKEEMTEVLDTFDAELLALSRLSTPHIVQAYGASVSPAEIIMVSEFVEGGVLRRLLHNPLKLKDLTQRVRLGIAKDIALGMRSLYAHGMQHRHLSSDSILLTSDYRAKILGVGLTMTTELIDFFTGDKRAEEQAEKELPWASREVLAGAGFSEKSDVYSFGIVFWEIMQKDPSLPYANLLPSQVVGAKYNGEGPSIPEDCPVAISRLMKSCWSNLPADRPSFDKVVDALEALCL</sequence>
<dbReference type="OrthoDB" id="6071166at2759"/>
<feature type="compositionally biased region" description="Basic and acidic residues" evidence="5">
    <location>
        <begin position="413"/>
        <end position="422"/>
    </location>
</feature>
<dbReference type="PRINTS" id="PR00109">
    <property type="entry name" value="TYRKINASE"/>
</dbReference>
<feature type="compositionally biased region" description="Polar residues" evidence="5">
    <location>
        <begin position="130"/>
        <end position="140"/>
    </location>
</feature>
<gene>
    <name evidence="7" type="ORF">Esi_0195_0025</name>
</gene>
<dbReference type="PROSITE" id="PS50011">
    <property type="entry name" value="PROTEIN_KINASE_DOM"/>
    <property type="match status" value="1"/>
</dbReference>
<feature type="compositionally biased region" description="Basic and acidic residues" evidence="5">
    <location>
        <begin position="366"/>
        <end position="375"/>
    </location>
</feature>
<organism evidence="7 8">
    <name type="scientific">Ectocarpus siliculosus</name>
    <name type="common">Brown alga</name>
    <name type="synonym">Conferva siliculosa</name>
    <dbReference type="NCBI Taxonomy" id="2880"/>
    <lineage>
        <taxon>Eukaryota</taxon>
        <taxon>Sar</taxon>
        <taxon>Stramenopiles</taxon>
        <taxon>Ochrophyta</taxon>
        <taxon>PX clade</taxon>
        <taxon>Phaeophyceae</taxon>
        <taxon>Ectocarpales</taxon>
        <taxon>Ectocarpaceae</taxon>
        <taxon>Ectocarpus</taxon>
    </lineage>
</organism>
<feature type="compositionally biased region" description="Low complexity" evidence="5">
    <location>
        <begin position="773"/>
        <end position="782"/>
    </location>
</feature>
<evidence type="ECO:0000259" key="6">
    <source>
        <dbReference type="PROSITE" id="PS50011"/>
    </source>
</evidence>
<feature type="region of interest" description="Disordered" evidence="5">
    <location>
        <begin position="183"/>
        <end position="264"/>
    </location>
</feature>
<feature type="domain" description="Protein kinase" evidence="6">
    <location>
        <begin position="1145"/>
        <end position="1434"/>
    </location>
</feature>
<dbReference type="eggNOG" id="KOG0192">
    <property type="taxonomic scope" value="Eukaryota"/>
</dbReference>
<reference evidence="7 8" key="1">
    <citation type="journal article" date="2010" name="Nature">
        <title>The Ectocarpus genome and the independent evolution of multicellularity in brown algae.</title>
        <authorList>
            <person name="Cock J.M."/>
            <person name="Sterck L."/>
            <person name="Rouze P."/>
            <person name="Scornet D."/>
            <person name="Allen A.E."/>
            <person name="Amoutzias G."/>
            <person name="Anthouard V."/>
            <person name="Artiguenave F."/>
            <person name="Aury J.M."/>
            <person name="Badger J.H."/>
            <person name="Beszteri B."/>
            <person name="Billiau K."/>
            <person name="Bonnet E."/>
            <person name="Bothwell J.H."/>
            <person name="Bowler C."/>
            <person name="Boyen C."/>
            <person name="Brownlee C."/>
            <person name="Carrano C.J."/>
            <person name="Charrier B."/>
            <person name="Cho G.Y."/>
            <person name="Coelho S.M."/>
            <person name="Collen J."/>
            <person name="Corre E."/>
            <person name="Da Silva C."/>
            <person name="Delage L."/>
            <person name="Delaroque N."/>
            <person name="Dittami S.M."/>
            <person name="Doulbeau S."/>
            <person name="Elias M."/>
            <person name="Farnham G."/>
            <person name="Gachon C.M."/>
            <person name="Gschloessl B."/>
            <person name="Heesch S."/>
            <person name="Jabbari K."/>
            <person name="Jubin C."/>
            <person name="Kawai H."/>
            <person name="Kimura K."/>
            <person name="Kloareg B."/>
            <person name="Kupper F.C."/>
            <person name="Lang D."/>
            <person name="Le Bail A."/>
            <person name="Leblanc C."/>
            <person name="Lerouge P."/>
            <person name="Lohr M."/>
            <person name="Lopez P.J."/>
            <person name="Martens C."/>
            <person name="Maumus F."/>
            <person name="Michel G."/>
            <person name="Miranda-Saavedra D."/>
            <person name="Morales J."/>
            <person name="Moreau H."/>
            <person name="Motomura T."/>
            <person name="Nagasato C."/>
            <person name="Napoli C.A."/>
            <person name="Nelson D.R."/>
            <person name="Nyvall-Collen P."/>
            <person name="Peters A.F."/>
            <person name="Pommier C."/>
            <person name="Potin P."/>
            <person name="Poulain J."/>
            <person name="Quesneville H."/>
            <person name="Read B."/>
            <person name="Rensing S.A."/>
            <person name="Ritter A."/>
            <person name="Rousvoal S."/>
            <person name="Samanta M."/>
            <person name="Samson G."/>
            <person name="Schroeder D.C."/>
            <person name="Segurens B."/>
            <person name="Strittmatter M."/>
            <person name="Tonon T."/>
            <person name="Tregear J.W."/>
            <person name="Valentin K."/>
            <person name="von Dassow P."/>
            <person name="Yamagishi T."/>
            <person name="Van de Peer Y."/>
            <person name="Wincker P."/>
        </authorList>
    </citation>
    <scope>NUCLEOTIDE SEQUENCE [LARGE SCALE GENOMIC DNA]</scope>
    <source>
        <strain evidence="8">Ec32 / CCAP1310/4</strain>
    </source>
</reference>
<feature type="compositionally biased region" description="Basic and acidic residues" evidence="5">
    <location>
        <begin position="553"/>
        <end position="567"/>
    </location>
</feature>
<feature type="compositionally biased region" description="Low complexity" evidence="5">
    <location>
        <begin position="824"/>
        <end position="836"/>
    </location>
</feature>
<feature type="compositionally biased region" description="Low complexity" evidence="5">
    <location>
        <begin position="1071"/>
        <end position="1083"/>
    </location>
</feature>
<evidence type="ECO:0000256" key="1">
    <source>
        <dbReference type="ARBA" id="ARBA00022679"/>
    </source>
</evidence>
<name>D7FPQ4_ECTSI</name>
<feature type="compositionally biased region" description="Polar residues" evidence="5">
    <location>
        <begin position="243"/>
        <end position="261"/>
    </location>
</feature>
<accession>D7FPQ4</accession>
<dbReference type="Proteomes" id="UP000002630">
    <property type="component" value="Unassembled WGS sequence"/>
</dbReference>
<evidence type="ECO:0000256" key="2">
    <source>
        <dbReference type="ARBA" id="ARBA00022741"/>
    </source>
</evidence>
<feature type="compositionally biased region" description="Basic and acidic residues" evidence="5">
    <location>
        <begin position="35"/>
        <end position="51"/>
    </location>
</feature>
<feature type="compositionally biased region" description="Basic and acidic residues" evidence="5">
    <location>
        <begin position="1024"/>
        <end position="1044"/>
    </location>
</feature>
<evidence type="ECO:0000256" key="3">
    <source>
        <dbReference type="ARBA" id="ARBA00022777"/>
    </source>
</evidence>
<dbReference type="InterPro" id="IPR011009">
    <property type="entry name" value="Kinase-like_dom_sf"/>
</dbReference>
<dbReference type="InterPro" id="IPR000719">
    <property type="entry name" value="Prot_kinase_dom"/>
</dbReference>
<dbReference type="Pfam" id="PF07714">
    <property type="entry name" value="PK_Tyr_Ser-Thr"/>
    <property type="match status" value="1"/>
</dbReference>
<dbReference type="PANTHER" id="PTHR44329">
    <property type="entry name" value="SERINE/THREONINE-PROTEIN KINASE TNNI3K-RELATED"/>
    <property type="match status" value="1"/>
</dbReference>
<feature type="region of interest" description="Disordered" evidence="5">
    <location>
        <begin position="318"/>
        <end position="869"/>
    </location>
</feature>
<dbReference type="STRING" id="2880.D7FPQ4"/>
<feature type="region of interest" description="Disordered" evidence="5">
    <location>
        <begin position="1019"/>
        <end position="1083"/>
    </location>
</feature>
<feature type="compositionally biased region" description="Basic and acidic residues" evidence="5">
    <location>
        <begin position="319"/>
        <end position="334"/>
    </location>
</feature>
<dbReference type="GO" id="GO:0004674">
    <property type="term" value="F:protein serine/threonine kinase activity"/>
    <property type="evidence" value="ECO:0007669"/>
    <property type="project" value="TreeGrafter"/>
</dbReference>
<feature type="region of interest" description="Disordered" evidence="5">
    <location>
        <begin position="14"/>
        <end position="90"/>
    </location>
</feature>
<protein>
    <submittedName>
        <fullName evidence="7">Zn binding domain-containing protein</fullName>
    </submittedName>
</protein>
<feature type="compositionally biased region" description="Basic and acidic residues" evidence="5">
    <location>
        <begin position="750"/>
        <end position="772"/>
    </location>
</feature>
<evidence type="ECO:0000313" key="8">
    <source>
        <dbReference type="Proteomes" id="UP000002630"/>
    </source>
</evidence>
<keyword evidence="2" id="KW-0547">Nucleotide-binding</keyword>
<feature type="compositionally biased region" description="Low complexity" evidence="5">
    <location>
        <begin position="848"/>
        <end position="869"/>
    </location>
</feature>
<keyword evidence="8" id="KW-1185">Reference proteome</keyword>
<feature type="compositionally biased region" description="Polar residues" evidence="5">
    <location>
        <begin position="185"/>
        <end position="206"/>
    </location>
</feature>
<dbReference type="SUPFAM" id="SSF56112">
    <property type="entry name" value="Protein kinase-like (PK-like)"/>
    <property type="match status" value="1"/>
</dbReference>
<feature type="compositionally biased region" description="Low complexity" evidence="5">
    <location>
        <begin position="595"/>
        <end position="604"/>
    </location>
</feature>